<comment type="cofactor">
    <cofactor evidence="2">
        <name>L-ascorbate</name>
        <dbReference type="ChEBI" id="CHEBI:38290"/>
    </cofactor>
</comment>
<evidence type="ECO:0000256" key="19">
    <source>
        <dbReference type="ARBA" id="ARBA00022819"/>
    </source>
</evidence>
<evidence type="ECO:0000256" key="11">
    <source>
        <dbReference type="ARBA" id="ARBA00022614"/>
    </source>
</evidence>
<feature type="domain" description="Protein kinase" evidence="35">
    <location>
        <begin position="883"/>
        <end position="1183"/>
    </location>
</feature>
<comment type="similarity">
    <text evidence="6">Belongs to the protein kinase superfamily. Ser/Thr protein kinase family.</text>
</comment>
<dbReference type="SMART" id="SM00369">
    <property type="entry name" value="LRR_TYP"/>
    <property type="match status" value="5"/>
</dbReference>
<keyword evidence="24" id="KW-0560">Oxidoreductase</keyword>
<evidence type="ECO:0000259" key="36">
    <source>
        <dbReference type="PROSITE" id="PS51471"/>
    </source>
</evidence>
<keyword evidence="26 34" id="KW-0472">Membrane</keyword>
<dbReference type="InterPro" id="IPR000719">
    <property type="entry name" value="Prot_kinase_dom"/>
</dbReference>
<evidence type="ECO:0000256" key="24">
    <source>
        <dbReference type="ARBA" id="ARBA00023002"/>
    </source>
</evidence>
<keyword evidence="8" id="KW-1003">Cell membrane</keyword>
<dbReference type="EC" id="2.7.11.1" evidence="7"/>
<dbReference type="SUPFAM" id="SSF51197">
    <property type="entry name" value="Clavaminate synthase-like"/>
    <property type="match status" value="1"/>
</dbReference>
<dbReference type="PROSITE" id="PS50011">
    <property type="entry name" value="PROTEIN_KINASE_DOM"/>
    <property type="match status" value="1"/>
</dbReference>
<dbReference type="InterPro" id="IPR003591">
    <property type="entry name" value="Leu-rich_rpt_typical-subtyp"/>
</dbReference>
<dbReference type="FunFam" id="3.30.200.20:FF:000432">
    <property type="entry name" value="LRR receptor-like serine/threonine-protein kinase EFR"/>
    <property type="match status" value="1"/>
</dbReference>
<keyword evidence="20" id="KW-0611">Plant defense</keyword>
<dbReference type="InterPro" id="IPR013210">
    <property type="entry name" value="LRR_N_plant-typ"/>
</dbReference>
<dbReference type="SUPFAM" id="SSF56112">
    <property type="entry name" value="Protein kinase-like (PK-like)"/>
    <property type="match status" value="1"/>
</dbReference>
<organism evidence="37 38">
    <name type="scientific">Linum tenue</name>
    <dbReference type="NCBI Taxonomy" id="586396"/>
    <lineage>
        <taxon>Eukaryota</taxon>
        <taxon>Viridiplantae</taxon>
        <taxon>Streptophyta</taxon>
        <taxon>Embryophyta</taxon>
        <taxon>Tracheophyta</taxon>
        <taxon>Spermatophyta</taxon>
        <taxon>Magnoliopsida</taxon>
        <taxon>eudicotyledons</taxon>
        <taxon>Gunneridae</taxon>
        <taxon>Pentapetalae</taxon>
        <taxon>rosids</taxon>
        <taxon>fabids</taxon>
        <taxon>Malpighiales</taxon>
        <taxon>Linaceae</taxon>
        <taxon>Linum</taxon>
    </lineage>
</organism>
<keyword evidence="28" id="KW-0325">Glycoprotein</keyword>
<dbReference type="AlphaFoldDB" id="A0AAV0K0I5"/>
<dbReference type="GO" id="GO:2000022">
    <property type="term" value="P:regulation of jasmonic acid mediated signaling pathway"/>
    <property type="evidence" value="ECO:0007669"/>
    <property type="project" value="UniProtKB-ARBA"/>
</dbReference>
<dbReference type="InterPro" id="IPR017441">
    <property type="entry name" value="Protein_kinase_ATP_BS"/>
</dbReference>
<keyword evidence="17 32" id="KW-0547">Nucleotide-binding</keyword>
<keyword evidence="23 34" id="KW-1133">Transmembrane helix</keyword>
<dbReference type="PROSITE" id="PS51471">
    <property type="entry name" value="FE2OG_OXY"/>
    <property type="match status" value="1"/>
</dbReference>
<comment type="catalytic activity">
    <reaction evidence="31">
        <text>jasmonate + 2-oxoglutarate + O2 = (1R,2R)-12-hydroxyjasmonate + succinate + CO2</text>
        <dbReference type="Rhea" id="RHEA:67144"/>
        <dbReference type="ChEBI" id="CHEBI:15379"/>
        <dbReference type="ChEBI" id="CHEBI:16526"/>
        <dbReference type="ChEBI" id="CHEBI:16810"/>
        <dbReference type="ChEBI" id="CHEBI:30031"/>
        <dbReference type="ChEBI" id="CHEBI:58431"/>
        <dbReference type="ChEBI" id="CHEBI:132022"/>
    </reaction>
    <physiologicalReaction direction="left-to-right" evidence="31">
        <dbReference type="Rhea" id="RHEA:67145"/>
    </physiologicalReaction>
</comment>
<evidence type="ECO:0000256" key="14">
    <source>
        <dbReference type="ARBA" id="ARBA00022723"/>
    </source>
</evidence>
<dbReference type="GO" id="GO:0051213">
    <property type="term" value="F:dioxygenase activity"/>
    <property type="evidence" value="ECO:0007669"/>
    <property type="project" value="UniProtKB-KW"/>
</dbReference>
<dbReference type="PROSITE" id="PS00108">
    <property type="entry name" value="PROTEIN_KINASE_ST"/>
    <property type="match status" value="1"/>
</dbReference>
<evidence type="ECO:0000256" key="22">
    <source>
        <dbReference type="ARBA" id="ARBA00022964"/>
    </source>
</evidence>
<keyword evidence="38" id="KW-1185">Reference proteome</keyword>
<dbReference type="FunFam" id="1.10.510.10:FF:000358">
    <property type="entry name" value="Putative leucine-rich repeat receptor-like serine/threonine-protein kinase"/>
    <property type="match status" value="1"/>
</dbReference>
<dbReference type="InterPro" id="IPR026992">
    <property type="entry name" value="DIOX_N"/>
</dbReference>
<dbReference type="Gene3D" id="2.60.120.330">
    <property type="entry name" value="B-lactam Antibiotic, Isopenicillin N Synthase, Chain"/>
    <property type="match status" value="1"/>
</dbReference>
<evidence type="ECO:0000256" key="26">
    <source>
        <dbReference type="ARBA" id="ARBA00023136"/>
    </source>
</evidence>
<dbReference type="Pfam" id="PF08263">
    <property type="entry name" value="LRRNT_2"/>
    <property type="match status" value="1"/>
</dbReference>
<evidence type="ECO:0000256" key="7">
    <source>
        <dbReference type="ARBA" id="ARBA00012513"/>
    </source>
</evidence>
<dbReference type="InterPro" id="IPR005123">
    <property type="entry name" value="Oxoglu/Fe-dep_dioxygenase_dom"/>
</dbReference>
<evidence type="ECO:0000256" key="4">
    <source>
        <dbReference type="ARBA" id="ARBA00004479"/>
    </source>
</evidence>
<evidence type="ECO:0000256" key="28">
    <source>
        <dbReference type="ARBA" id="ARBA00023180"/>
    </source>
</evidence>
<evidence type="ECO:0000256" key="8">
    <source>
        <dbReference type="ARBA" id="ARBA00022475"/>
    </source>
</evidence>
<dbReference type="InterPro" id="IPR011009">
    <property type="entry name" value="Kinase-like_dom_sf"/>
</dbReference>
<evidence type="ECO:0000256" key="32">
    <source>
        <dbReference type="PROSITE-ProRule" id="PRU10141"/>
    </source>
</evidence>
<dbReference type="Pfam" id="PF00069">
    <property type="entry name" value="Pkinase"/>
    <property type="match status" value="1"/>
</dbReference>
<dbReference type="InterPro" id="IPR044861">
    <property type="entry name" value="IPNS-like_FE2OG_OXY"/>
</dbReference>
<dbReference type="SMART" id="SM00220">
    <property type="entry name" value="S_TKc"/>
    <property type="match status" value="1"/>
</dbReference>
<keyword evidence="19" id="KW-1184">Jasmonic acid signaling pathway</keyword>
<dbReference type="GO" id="GO:0005886">
    <property type="term" value="C:plasma membrane"/>
    <property type="evidence" value="ECO:0007669"/>
    <property type="project" value="UniProtKB-SubCell"/>
</dbReference>
<evidence type="ECO:0000256" key="33">
    <source>
        <dbReference type="SAM" id="MobiDB-lite"/>
    </source>
</evidence>
<keyword evidence="25" id="KW-0408">Iron</keyword>
<keyword evidence="11" id="KW-0433">Leucine-rich repeat</keyword>
<evidence type="ECO:0000256" key="31">
    <source>
        <dbReference type="ARBA" id="ARBA00052139"/>
    </source>
</evidence>
<dbReference type="Pfam" id="PF00560">
    <property type="entry name" value="LRR_1"/>
    <property type="match status" value="2"/>
</dbReference>
<dbReference type="GO" id="GO:0120091">
    <property type="term" value="F:jasmonic acid hydrolase"/>
    <property type="evidence" value="ECO:0007669"/>
    <property type="project" value="UniProtKB-ARBA"/>
</dbReference>
<evidence type="ECO:0000256" key="23">
    <source>
        <dbReference type="ARBA" id="ARBA00022989"/>
    </source>
</evidence>
<dbReference type="GO" id="GO:1900150">
    <property type="term" value="P:regulation of defense response to fungus"/>
    <property type="evidence" value="ECO:0007669"/>
    <property type="project" value="UniProtKB-ARBA"/>
</dbReference>
<evidence type="ECO:0000256" key="16">
    <source>
        <dbReference type="ARBA" id="ARBA00022737"/>
    </source>
</evidence>
<evidence type="ECO:0000256" key="1">
    <source>
        <dbReference type="ARBA" id="ARBA00001954"/>
    </source>
</evidence>
<dbReference type="InterPro" id="IPR051809">
    <property type="entry name" value="Plant_receptor-like_S/T_kinase"/>
</dbReference>
<dbReference type="Gene3D" id="1.10.510.10">
    <property type="entry name" value="Transferase(Phosphotransferase) domain 1"/>
    <property type="match status" value="1"/>
</dbReference>
<dbReference type="GO" id="GO:0005524">
    <property type="term" value="F:ATP binding"/>
    <property type="evidence" value="ECO:0007669"/>
    <property type="project" value="UniProtKB-UniRule"/>
</dbReference>
<name>A0AAV0K0I5_9ROSI</name>
<evidence type="ECO:0000259" key="35">
    <source>
        <dbReference type="PROSITE" id="PS50011"/>
    </source>
</evidence>
<reference evidence="37" key="1">
    <citation type="submission" date="2022-08" db="EMBL/GenBank/DDBJ databases">
        <authorList>
            <person name="Gutierrez-Valencia J."/>
        </authorList>
    </citation>
    <scope>NUCLEOTIDE SEQUENCE</scope>
</reference>
<evidence type="ECO:0000256" key="18">
    <source>
        <dbReference type="ARBA" id="ARBA00022777"/>
    </source>
</evidence>
<dbReference type="Pfam" id="PF13855">
    <property type="entry name" value="LRR_8"/>
    <property type="match status" value="1"/>
</dbReference>
<evidence type="ECO:0000256" key="13">
    <source>
        <dbReference type="ARBA" id="ARBA00022692"/>
    </source>
</evidence>
<evidence type="ECO:0000256" key="3">
    <source>
        <dbReference type="ARBA" id="ARBA00004162"/>
    </source>
</evidence>
<keyword evidence="15" id="KW-0732">Signal</keyword>
<evidence type="ECO:0000256" key="25">
    <source>
        <dbReference type="ARBA" id="ARBA00023004"/>
    </source>
</evidence>
<comment type="catalytic activity">
    <reaction evidence="29">
        <text>L-threonyl-[protein] + ATP = O-phospho-L-threonyl-[protein] + ADP + H(+)</text>
        <dbReference type="Rhea" id="RHEA:46608"/>
        <dbReference type="Rhea" id="RHEA-COMP:11060"/>
        <dbReference type="Rhea" id="RHEA-COMP:11605"/>
        <dbReference type="ChEBI" id="CHEBI:15378"/>
        <dbReference type="ChEBI" id="CHEBI:30013"/>
        <dbReference type="ChEBI" id="CHEBI:30616"/>
        <dbReference type="ChEBI" id="CHEBI:61977"/>
        <dbReference type="ChEBI" id="CHEBI:456216"/>
        <dbReference type="EC" id="2.7.11.1"/>
    </reaction>
</comment>
<protein>
    <recommendedName>
        <fullName evidence="7">non-specific serine/threonine protein kinase</fullName>
        <ecNumber evidence="7">2.7.11.1</ecNumber>
    </recommendedName>
</protein>
<evidence type="ECO:0000256" key="34">
    <source>
        <dbReference type="SAM" id="Phobius"/>
    </source>
</evidence>
<evidence type="ECO:0000256" key="29">
    <source>
        <dbReference type="ARBA" id="ARBA00047899"/>
    </source>
</evidence>
<accession>A0AAV0K0I5</accession>
<comment type="subcellular location">
    <subcellularLocation>
        <location evidence="3">Cell membrane</location>
        <topology evidence="3">Single-pass membrane protein</topology>
    </subcellularLocation>
    <subcellularLocation>
        <location evidence="4">Membrane</location>
        <topology evidence="4">Single-pass type I membrane protein</topology>
    </subcellularLocation>
</comment>
<evidence type="ECO:0000256" key="20">
    <source>
        <dbReference type="ARBA" id="ARBA00022821"/>
    </source>
</evidence>
<evidence type="ECO:0000313" key="37">
    <source>
        <dbReference type="EMBL" id="CAI0415775.1"/>
    </source>
</evidence>
<dbReference type="Pfam" id="PF14226">
    <property type="entry name" value="DIOX_N"/>
    <property type="match status" value="1"/>
</dbReference>
<dbReference type="GO" id="GO:0006952">
    <property type="term" value="P:defense response"/>
    <property type="evidence" value="ECO:0007669"/>
    <property type="project" value="UniProtKB-KW"/>
</dbReference>
<keyword evidence="27" id="KW-0675">Receptor</keyword>
<evidence type="ECO:0000256" key="10">
    <source>
        <dbReference type="ARBA" id="ARBA00022553"/>
    </source>
</evidence>
<evidence type="ECO:0000256" key="9">
    <source>
        <dbReference type="ARBA" id="ARBA00022527"/>
    </source>
</evidence>
<dbReference type="FunFam" id="3.80.10.10:FF:000288">
    <property type="entry name" value="LRR receptor-like serine/threonine-protein kinase EFR"/>
    <property type="match status" value="1"/>
</dbReference>
<evidence type="ECO:0000256" key="17">
    <source>
        <dbReference type="ARBA" id="ARBA00022741"/>
    </source>
</evidence>
<comment type="similarity">
    <text evidence="5">Belongs to the iron/ascorbate-dependent oxidoreductase family.</text>
</comment>
<comment type="caution">
    <text evidence="37">The sequence shown here is derived from an EMBL/GenBank/DDBJ whole genome shotgun (WGS) entry which is preliminary data.</text>
</comment>
<keyword evidence="10" id="KW-0597">Phosphoprotein</keyword>
<sequence>MTGGGLQEWPEPIVRVQSLSESGLHVIPDRYVKPPHQRPTTTRHRDASNIPIVDLGGGQQSGEEIWAACRDWGFFQVVGHGVSPELMDRARVAWREFFHQPMEVKQRYANSPKTYEGYGSRLGVQKGAVLDWSDYYFLHYLPAALKDHDKWPSLPSDVRKVIDEYGKQVVALCGRLMRILSLNLGLNERCLQDAFGGTEIGACMRVNFYPKCPQPDLTLGLSSHSDPGGLTILLPDHQVPGLQVRRGDDWITVKPAKHAFIVNIGDQVQVLSNAIYRSVEHRVIVNSAKERVSLAFFYNPKSDIPIQPDIKGRDPGQRPTGTATCKRRRLPERKMQKKALIFDGEVLLRRLPKQETRPVLCVEGVSNVTDRLALLDLKAGLIDGPYGTLSLWNDSIHFCQWPGVVCGSGDQRVTALRLDGLALGGSISPSIGNLTYLSEIQLASNSLKGICQFSGELPSTLGNMSSLEVLDAGTNYLTGRVPDNLGVLKNLNWLSVEDNRLGGTSGDDFSFLGSFMNATKLEVLSLAGNGFRGVFPSSIVNLSSITWLTLGSNGIYGEIPESIGNLVNLTIFAVENNSLTGRIPSSICTLENLGQLGLQFNQLSGSVPSCLGNLKLLFLVNLGHNNFSGEIPLSLANCSSMQHLFFASNQLSGRIPANLLGQLPQLISVRLDQNSLTGSFPPDVGSLKHLMTLIASNNKLSGAIPETLGNCLNLEYVDLSGNYFHGSLPTSLSNLKGIRFLNLSRNNLSSSIPEELQGLQFMEHLNLSFNQLEGQVPRKGVFANAKTVSVAGNKGLCGGIPLFNLPVCASRNTRVAKKLKLPLKWIVAVTVSCSLCVVLITIIYIVFSCERRKNQNVDLSQPFGANKFLMVSYKELFDATDGFAHCNLIGTGQFGCVYRGFLSEDERPVAVKVMNLQKHGASSSFTAECEALRTVRHRNLVKIITACSSMDNNGNNFKAFVLQLMPNGSLESWLHNRLHEKGDDGESGYLNLSRRLDIALDVAHALEYLHRDCETPIVHCDLKPSNVLLDDDLVAHVSDFGLAKLFARSGGTVPISSSVVRGTIGYVAPEYGLGCSVSPEGDIYSYGILLLEMITGKKPTDEMFIAGISLHNYCKMALPDDIQGISDPSLFEESYEERHMKEYRLRCLVSLVQVGVKCSAELPGDRMKVADVVIELGGIKARIASSKPRSKSYKSMFHSEPNEEILEIAC</sequence>
<dbReference type="InterPro" id="IPR008271">
    <property type="entry name" value="Ser/Thr_kinase_AS"/>
</dbReference>
<keyword evidence="18" id="KW-0418">Kinase</keyword>
<comment type="cofactor">
    <cofactor evidence="1">
        <name>Fe(2+)</name>
        <dbReference type="ChEBI" id="CHEBI:29033"/>
    </cofactor>
</comment>
<feature type="binding site" evidence="32">
    <location>
        <position position="912"/>
    </location>
    <ligand>
        <name>ATP</name>
        <dbReference type="ChEBI" id="CHEBI:30616"/>
    </ligand>
</feature>
<evidence type="ECO:0000256" key="15">
    <source>
        <dbReference type="ARBA" id="ARBA00022729"/>
    </source>
</evidence>
<evidence type="ECO:0000313" key="38">
    <source>
        <dbReference type="Proteomes" id="UP001154282"/>
    </source>
</evidence>
<evidence type="ECO:0000256" key="2">
    <source>
        <dbReference type="ARBA" id="ARBA00001961"/>
    </source>
</evidence>
<dbReference type="Pfam" id="PF03171">
    <property type="entry name" value="2OG-FeII_Oxy"/>
    <property type="match status" value="1"/>
</dbReference>
<dbReference type="Proteomes" id="UP001154282">
    <property type="component" value="Unassembled WGS sequence"/>
</dbReference>
<dbReference type="FunFam" id="2.60.120.330:FF:000008">
    <property type="entry name" value="Jasmonate-regulated gene 21"/>
    <property type="match status" value="1"/>
</dbReference>
<dbReference type="GO" id="GO:1900366">
    <property type="term" value="P:negative regulation of defense response to insect"/>
    <property type="evidence" value="ECO:0007669"/>
    <property type="project" value="UniProtKB-ARBA"/>
</dbReference>
<keyword evidence="22" id="KW-0223">Dioxygenase</keyword>
<keyword evidence="14" id="KW-0479">Metal-binding</keyword>
<evidence type="ECO:0000256" key="6">
    <source>
        <dbReference type="ARBA" id="ARBA00008684"/>
    </source>
</evidence>
<keyword evidence="13 34" id="KW-0812">Transmembrane</keyword>
<feature type="domain" description="Fe2OG dioxygenase" evidence="36">
    <location>
        <begin position="199"/>
        <end position="300"/>
    </location>
</feature>
<keyword evidence="21 32" id="KW-0067">ATP-binding</keyword>
<dbReference type="InterPro" id="IPR001611">
    <property type="entry name" value="Leu-rich_rpt"/>
</dbReference>
<dbReference type="InterPro" id="IPR027443">
    <property type="entry name" value="IPNS-like_sf"/>
</dbReference>
<proteinExistence type="inferred from homology"/>
<evidence type="ECO:0000256" key="5">
    <source>
        <dbReference type="ARBA" id="ARBA00008056"/>
    </source>
</evidence>
<keyword evidence="16" id="KW-0677">Repeat</keyword>
<dbReference type="InterPro" id="IPR032675">
    <property type="entry name" value="LRR_dom_sf"/>
</dbReference>
<feature type="region of interest" description="Disordered" evidence="33">
    <location>
        <begin position="30"/>
        <end position="52"/>
    </location>
</feature>
<evidence type="ECO:0000256" key="27">
    <source>
        <dbReference type="ARBA" id="ARBA00023170"/>
    </source>
</evidence>
<dbReference type="GO" id="GO:0004674">
    <property type="term" value="F:protein serine/threonine kinase activity"/>
    <property type="evidence" value="ECO:0007669"/>
    <property type="project" value="UniProtKB-KW"/>
</dbReference>
<evidence type="ECO:0000256" key="30">
    <source>
        <dbReference type="ARBA" id="ARBA00048679"/>
    </source>
</evidence>
<dbReference type="EMBL" id="CAMGYJ010000005">
    <property type="protein sequence ID" value="CAI0415775.1"/>
    <property type="molecule type" value="Genomic_DNA"/>
</dbReference>
<comment type="catalytic activity">
    <reaction evidence="30">
        <text>L-seryl-[protein] + ATP = O-phospho-L-seryl-[protein] + ADP + H(+)</text>
        <dbReference type="Rhea" id="RHEA:17989"/>
        <dbReference type="Rhea" id="RHEA-COMP:9863"/>
        <dbReference type="Rhea" id="RHEA-COMP:11604"/>
        <dbReference type="ChEBI" id="CHEBI:15378"/>
        <dbReference type="ChEBI" id="CHEBI:29999"/>
        <dbReference type="ChEBI" id="CHEBI:30616"/>
        <dbReference type="ChEBI" id="CHEBI:83421"/>
        <dbReference type="ChEBI" id="CHEBI:456216"/>
        <dbReference type="EC" id="2.7.11.1"/>
    </reaction>
</comment>
<dbReference type="PROSITE" id="PS00107">
    <property type="entry name" value="PROTEIN_KINASE_ATP"/>
    <property type="match status" value="1"/>
</dbReference>
<dbReference type="SUPFAM" id="SSF52058">
    <property type="entry name" value="L domain-like"/>
    <property type="match status" value="2"/>
</dbReference>
<keyword evidence="12" id="KW-0808">Transferase</keyword>
<gene>
    <name evidence="37" type="ORF">LITE_LOCUS16755</name>
</gene>
<dbReference type="PANTHER" id="PTHR27008:SF499">
    <property type="entry name" value="OS06G0581500 PROTEIN"/>
    <property type="match status" value="1"/>
</dbReference>
<feature type="transmembrane region" description="Helical" evidence="34">
    <location>
        <begin position="825"/>
        <end position="847"/>
    </location>
</feature>
<dbReference type="PANTHER" id="PTHR27008">
    <property type="entry name" value="OS04G0122200 PROTEIN"/>
    <property type="match status" value="1"/>
</dbReference>
<dbReference type="Gene3D" id="3.30.200.20">
    <property type="entry name" value="Phosphorylase Kinase, domain 1"/>
    <property type="match status" value="1"/>
</dbReference>
<evidence type="ECO:0000256" key="21">
    <source>
        <dbReference type="ARBA" id="ARBA00022840"/>
    </source>
</evidence>
<evidence type="ECO:0000256" key="12">
    <source>
        <dbReference type="ARBA" id="ARBA00022679"/>
    </source>
</evidence>
<keyword evidence="9" id="KW-0723">Serine/threonine-protein kinase</keyword>
<dbReference type="GO" id="GO:0046872">
    <property type="term" value="F:metal ion binding"/>
    <property type="evidence" value="ECO:0007669"/>
    <property type="project" value="UniProtKB-KW"/>
</dbReference>
<dbReference type="Gene3D" id="3.80.10.10">
    <property type="entry name" value="Ribonuclease Inhibitor"/>
    <property type="match status" value="2"/>
</dbReference>